<evidence type="ECO:0000313" key="4">
    <source>
        <dbReference type="Proteomes" id="UP000178448"/>
    </source>
</evidence>
<proteinExistence type="predicted"/>
<evidence type="ECO:0000256" key="2">
    <source>
        <dbReference type="SAM" id="Phobius"/>
    </source>
</evidence>
<feature type="region of interest" description="Disordered" evidence="1">
    <location>
        <begin position="189"/>
        <end position="263"/>
    </location>
</feature>
<protein>
    <recommendedName>
        <fullName evidence="5">Cohesin domain-containing protein</fullName>
    </recommendedName>
</protein>
<feature type="compositionally biased region" description="Polar residues" evidence="1">
    <location>
        <begin position="251"/>
        <end position="263"/>
    </location>
</feature>
<feature type="transmembrane region" description="Helical" evidence="2">
    <location>
        <begin position="18"/>
        <end position="38"/>
    </location>
</feature>
<accession>A0A1F5YNH8</accession>
<keyword evidence="2" id="KW-0812">Transmembrane</keyword>
<keyword evidence="2" id="KW-1133">Transmembrane helix</keyword>
<dbReference type="EMBL" id="MFJD01000010">
    <property type="protein sequence ID" value="OGG01750.1"/>
    <property type="molecule type" value="Genomic_DNA"/>
</dbReference>
<comment type="caution">
    <text evidence="3">The sequence shown here is derived from an EMBL/GenBank/DDBJ whole genome shotgun (WGS) entry which is preliminary data.</text>
</comment>
<dbReference type="STRING" id="1798374.A2Z33_00215"/>
<evidence type="ECO:0008006" key="5">
    <source>
        <dbReference type="Google" id="ProtNLM"/>
    </source>
</evidence>
<feature type="compositionally biased region" description="Pro residues" evidence="1">
    <location>
        <begin position="232"/>
        <end position="243"/>
    </location>
</feature>
<dbReference type="Proteomes" id="UP000178448">
    <property type="component" value="Unassembled WGS sequence"/>
</dbReference>
<dbReference type="AlphaFoldDB" id="A0A1F5YNH8"/>
<sequence>MAPQISEKLLRQFRKQSMFITTQLVVFTLIVGYAAYYYGLRPDFGRGMAGTAEQQAVVSLHPAQLASETSEEFAITPVIVTTKAVGYVKLTFKYDPEKTALVDLSDSLLDAGFTELLPPDIRQAKAGTITLWYGAKSAVSDSSESVTLGSIRFLTLDKSPATITVNADLSSIVYTDGSKAEISVNGAAVNPLETTPSPDITPAATPTGDANPTPTVYREPLPETEPTAQFRPPEPPVEVGPPEPTKEPITPGTQDGTNTRPSD</sequence>
<gene>
    <name evidence="3" type="ORF">A2Z33_00215</name>
</gene>
<reference evidence="3 4" key="1">
    <citation type="journal article" date="2016" name="Nat. Commun.">
        <title>Thousands of microbial genomes shed light on interconnected biogeochemical processes in an aquifer system.</title>
        <authorList>
            <person name="Anantharaman K."/>
            <person name="Brown C.T."/>
            <person name="Hug L.A."/>
            <person name="Sharon I."/>
            <person name="Castelle C.J."/>
            <person name="Probst A.J."/>
            <person name="Thomas B.C."/>
            <person name="Singh A."/>
            <person name="Wilkins M.J."/>
            <person name="Karaoz U."/>
            <person name="Brodie E.L."/>
            <person name="Williams K.H."/>
            <person name="Hubbard S.S."/>
            <person name="Banfield J.F."/>
        </authorList>
    </citation>
    <scope>NUCLEOTIDE SEQUENCE [LARGE SCALE GENOMIC DNA]</scope>
</reference>
<evidence type="ECO:0000256" key="1">
    <source>
        <dbReference type="SAM" id="MobiDB-lite"/>
    </source>
</evidence>
<keyword evidence="2" id="KW-0472">Membrane</keyword>
<organism evidence="3 4">
    <name type="scientific">Candidatus Gottesmanbacteria bacterium RBG_16_52_11</name>
    <dbReference type="NCBI Taxonomy" id="1798374"/>
    <lineage>
        <taxon>Bacteria</taxon>
        <taxon>Candidatus Gottesmaniibacteriota</taxon>
    </lineage>
</organism>
<name>A0A1F5YNH8_9BACT</name>
<evidence type="ECO:0000313" key="3">
    <source>
        <dbReference type="EMBL" id="OGG01750.1"/>
    </source>
</evidence>